<comment type="caution">
    <text evidence="2">The sequence shown here is derived from an EMBL/GenBank/DDBJ whole genome shotgun (WGS) entry which is preliminary data.</text>
</comment>
<evidence type="ECO:0000313" key="3">
    <source>
        <dbReference type="Proteomes" id="UP001603418"/>
    </source>
</evidence>
<dbReference type="NCBIfam" id="TIGR03696">
    <property type="entry name" value="Rhs_assc_core"/>
    <property type="match status" value="1"/>
</dbReference>
<sequence>MVIGLVDTSGKRTATYTYGPYGEPRTNTGTQQPFRYTSAYLDPTGLYKMGARYYDPDLGRFTQPGPSGQESNPYLYAAGDPVNSSDPTGNLSFPDVSGALDWASLTEKIMSGDAKGAGPGRFVDTDEVASGVCLPQQRGDGRCRAPV</sequence>
<dbReference type="RefSeq" id="WP_348273512.1">
    <property type="nucleotide sequence ID" value="NZ_JBFACJ010000008.1"/>
</dbReference>
<accession>A0ABW6YQ86</accession>
<dbReference type="InterPro" id="IPR050708">
    <property type="entry name" value="T6SS_VgrG/RHS"/>
</dbReference>
<keyword evidence="3" id="KW-1185">Reference proteome</keyword>
<evidence type="ECO:0000256" key="1">
    <source>
        <dbReference type="SAM" id="MobiDB-lite"/>
    </source>
</evidence>
<name>A0ABW6YQ86_9ACTN</name>
<dbReference type="Proteomes" id="UP001603418">
    <property type="component" value="Unassembled WGS sequence"/>
</dbReference>
<dbReference type="PANTHER" id="PTHR32305">
    <property type="match status" value="1"/>
</dbReference>
<proteinExistence type="predicted"/>
<dbReference type="InterPro" id="IPR022385">
    <property type="entry name" value="Rhs_assc_core"/>
</dbReference>
<dbReference type="EMBL" id="JBICBM010000002">
    <property type="protein sequence ID" value="MFF9880999.1"/>
    <property type="molecule type" value="Genomic_DNA"/>
</dbReference>
<feature type="region of interest" description="Disordered" evidence="1">
    <location>
        <begin position="58"/>
        <end position="90"/>
    </location>
</feature>
<evidence type="ECO:0000313" key="2">
    <source>
        <dbReference type="EMBL" id="MFF9880999.1"/>
    </source>
</evidence>
<protein>
    <submittedName>
        <fullName evidence="2">RHS repeat-associated core domain-containing protein</fullName>
    </submittedName>
</protein>
<dbReference type="Gene3D" id="2.180.10.10">
    <property type="entry name" value="RHS repeat-associated core"/>
    <property type="match status" value="1"/>
</dbReference>
<dbReference type="PANTHER" id="PTHR32305:SF15">
    <property type="entry name" value="PROTEIN RHSA-RELATED"/>
    <property type="match status" value="1"/>
</dbReference>
<reference evidence="2 3" key="1">
    <citation type="submission" date="2024-10" db="EMBL/GenBank/DDBJ databases">
        <title>The Natural Products Discovery Center: Release of the First 8490 Sequenced Strains for Exploring Actinobacteria Biosynthetic Diversity.</title>
        <authorList>
            <person name="Kalkreuter E."/>
            <person name="Kautsar S.A."/>
            <person name="Yang D."/>
            <person name="Bader C.D."/>
            <person name="Teijaro C.N."/>
            <person name="Fluegel L."/>
            <person name="Davis C.M."/>
            <person name="Simpson J.R."/>
            <person name="Lauterbach L."/>
            <person name="Steele A.D."/>
            <person name="Gui C."/>
            <person name="Meng S."/>
            <person name="Li G."/>
            <person name="Viehrig K."/>
            <person name="Ye F."/>
            <person name="Su P."/>
            <person name="Kiefer A.F."/>
            <person name="Nichols A."/>
            <person name="Cepeda A.J."/>
            <person name="Yan W."/>
            <person name="Fan B."/>
            <person name="Jiang Y."/>
            <person name="Adhikari A."/>
            <person name="Zheng C.-J."/>
            <person name="Schuster L."/>
            <person name="Cowan T.M."/>
            <person name="Smanski M.J."/>
            <person name="Chevrette M.G."/>
            <person name="De Carvalho L.P.S."/>
            <person name="Shen B."/>
        </authorList>
    </citation>
    <scope>NUCLEOTIDE SEQUENCE [LARGE SCALE GENOMIC DNA]</scope>
    <source>
        <strain evidence="2 3">NPDC013366</strain>
    </source>
</reference>
<gene>
    <name evidence="2" type="ORF">ACF1HC_05150</name>
</gene>
<organism evidence="2 3">
    <name type="scientific">Streptomyces eurythermus</name>
    <dbReference type="NCBI Taxonomy" id="42237"/>
    <lineage>
        <taxon>Bacteria</taxon>
        <taxon>Bacillati</taxon>
        <taxon>Actinomycetota</taxon>
        <taxon>Actinomycetes</taxon>
        <taxon>Kitasatosporales</taxon>
        <taxon>Streptomycetaceae</taxon>
        <taxon>Streptomyces</taxon>
    </lineage>
</organism>